<dbReference type="InterPro" id="IPR044890">
    <property type="entry name" value="TMEM14_sf"/>
</dbReference>
<evidence type="ECO:0000256" key="5">
    <source>
        <dbReference type="ARBA" id="ARBA00023136"/>
    </source>
</evidence>
<feature type="transmembrane region" description="Helical" evidence="6">
    <location>
        <begin position="78"/>
        <end position="97"/>
    </location>
</feature>
<dbReference type="GO" id="GO:0031966">
    <property type="term" value="C:mitochondrial membrane"/>
    <property type="evidence" value="ECO:0007669"/>
    <property type="project" value="TreeGrafter"/>
</dbReference>
<dbReference type="GO" id="GO:0070453">
    <property type="term" value="P:regulation of heme biosynthetic process"/>
    <property type="evidence" value="ECO:0007669"/>
    <property type="project" value="TreeGrafter"/>
</dbReference>
<dbReference type="PANTHER" id="PTHR12668:SF43">
    <property type="entry name" value="TRANSMEMBRANE PROTEIN 14 HOMOLOG"/>
    <property type="match status" value="1"/>
</dbReference>
<dbReference type="VEuPathDB" id="FungiDB:BCV72DRAFT_132889"/>
<feature type="transmembrane region" description="Helical" evidence="6">
    <location>
        <begin position="54"/>
        <end position="73"/>
    </location>
</feature>
<feature type="transmembrane region" description="Helical" evidence="6">
    <location>
        <begin position="29"/>
        <end position="48"/>
    </location>
</feature>
<evidence type="ECO:0000256" key="3">
    <source>
        <dbReference type="ARBA" id="ARBA00022692"/>
    </source>
</evidence>
<dbReference type="AlphaFoldDB" id="A0A1X0R1I0"/>
<sequence>MTDIIGYAYGTTVFAGGLVGYLKAGSTASLLAGAVFGALAALGAYQVSQDPKNVTLALIVSLLLFIVMGSRFYKGRKFMPAGLVTLLSIFMVIRYASKLN</sequence>
<dbReference type="Gene3D" id="1.10.10.1740">
    <property type="entry name" value="Transmembrane protein 14-like"/>
    <property type="match status" value="1"/>
</dbReference>
<keyword evidence="5 6" id="KW-0472">Membrane</keyword>
<name>A0A1X0R1I0_RHIZD</name>
<dbReference type="Proteomes" id="UP000242414">
    <property type="component" value="Unassembled WGS sequence"/>
</dbReference>
<evidence type="ECO:0000256" key="1">
    <source>
        <dbReference type="ARBA" id="ARBA00004370"/>
    </source>
</evidence>
<accession>A0A1X0R1I0</accession>
<dbReference type="InterPro" id="IPR005349">
    <property type="entry name" value="TMEM14"/>
</dbReference>
<reference evidence="7" key="1">
    <citation type="journal article" date="2016" name="Proc. Natl. Acad. Sci. U.S.A.">
        <title>Lipid metabolic changes in an early divergent fungus govern the establishment of a mutualistic symbiosis with endobacteria.</title>
        <authorList>
            <person name="Lastovetsky O.A."/>
            <person name="Gaspar M.L."/>
            <person name="Mondo S.J."/>
            <person name="LaButti K.M."/>
            <person name="Sandor L."/>
            <person name="Grigoriev I.V."/>
            <person name="Henry S.A."/>
            <person name="Pawlowska T.E."/>
        </authorList>
    </citation>
    <scope>NUCLEOTIDE SEQUENCE [LARGE SCALE GENOMIC DNA]</scope>
    <source>
        <strain evidence="7">ATCC 52814</strain>
    </source>
</reference>
<protein>
    <submittedName>
        <fullName evidence="7">Putative transmembrane protein 14C</fullName>
    </submittedName>
</protein>
<feature type="transmembrane region" description="Helical" evidence="6">
    <location>
        <begin position="6"/>
        <end position="22"/>
    </location>
</feature>
<dbReference type="Pfam" id="PF03647">
    <property type="entry name" value="Tmemb_14"/>
    <property type="match status" value="1"/>
</dbReference>
<organism evidence="7">
    <name type="scientific">Rhizopus microsporus var. microsporus</name>
    <dbReference type="NCBI Taxonomy" id="86635"/>
    <lineage>
        <taxon>Eukaryota</taxon>
        <taxon>Fungi</taxon>
        <taxon>Fungi incertae sedis</taxon>
        <taxon>Mucoromycota</taxon>
        <taxon>Mucoromycotina</taxon>
        <taxon>Mucoromycetes</taxon>
        <taxon>Mucorales</taxon>
        <taxon>Mucorineae</taxon>
        <taxon>Rhizopodaceae</taxon>
        <taxon>Rhizopus</taxon>
    </lineage>
</organism>
<evidence type="ECO:0000256" key="6">
    <source>
        <dbReference type="SAM" id="Phobius"/>
    </source>
</evidence>
<proteinExistence type="inferred from homology"/>
<evidence type="ECO:0000313" key="7">
    <source>
        <dbReference type="EMBL" id="ORE05872.1"/>
    </source>
</evidence>
<dbReference type="EMBL" id="KV921935">
    <property type="protein sequence ID" value="ORE05872.1"/>
    <property type="molecule type" value="Genomic_DNA"/>
</dbReference>
<comment type="similarity">
    <text evidence="2">Belongs to the TMEM14 family.</text>
</comment>
<evidence type="ECO:0000256" key="2">
    <source>
        <dbReference type="ARBA" id="ARBA00007590"/>
    </source>
</evidence>
<dbReference type="PANTHER" id="PTHR12668">
    <property type="entry name" value="TRANSMEMBRANE PROTEIN 14, 15"/>
    <property type="match status" value="1"/>
</dbReference>
<gene>
    <name evidence="7" type="ORF">BCV72DRAFT_132889</name>
</gene>
<keyword evidence="3 6" id="KW-0812">Transmembrane</keyword>
<dbReference type="OrthoDB" id="5620at2759"/>
<keyword evidence="4 6" id="KW-1133">Transmembrane helix</keyword>
<comment type="subcellular location">
    <subcellularLocation>
        <location evidence="1">Membrane</location>
    </subcellularLocation>
</comment>
<evidence type="ECO:0000256" key="4">
    <source>
        <dbReference type="ARBA" id="ARBA00022989"/>
    </source>
</evidence>